<sequence>MAGAAIAASLVNEPVEAADDRQLSKTIARCGHVDLLEIGELGYLELDRLGAEMLYQVLTGREEKNSIAVTSNEAFRGWSRTFTDPRLCAAIVDRPTSSAALSATGTKSYRLARSKANQTKQSSRPGSLRQRSHRWSQAPADKDVDLRSSHCPNVRRGGRTTTRPWAF</sequence>
<reference evidence="3 4" key="1">
    <citation type="submission" date="2016-10" db="EMBL/GenBank/DDBJ databases">
        <authorList>
            <person name="de Groot N.N."/>
        </authorList>
    </citation>
    <scope>NUCLEOTIDE SEQUENCE [LARGE SCALE GENOMIC DNA]</scope>
    <source>
        <strain evidence="3 4">OK461</strain>
    </source>
</reference>
<organism evidence="3 4">
    <name type="scientific">Streptomyces mirabilis</name>
    <dbReference type="NCBI Taxonomy" id="68239"/>
    <lineage>
        <taxon>Bacteria</taxon>
        <taxon>Bacillati</taxon>
        <taxon>Actinomycetota</taxon>
        <taxon>Actinomycetes</taxon>
        <taxon>Kitasatosporales</taxon>
        <taxon>Streptomycetaceae</taxon>
        <taxon>Streptomyces</taxon>
    </lineage>
</organism>
<gene>
    <name evidence="3" type="ORF">SAMN02787118_11454</name>
</gene>
<feature type="compositionally biased region" description="Polar residues" evidence="1">
    <location>
        <begin position="115"/>
        <end position="125"/>
    </location>
</feature>
<name>A0A1I2MWN6_9ACTN</name>
<protein>
    <submittedName>
        <fullName evidence="3">IstB-like ATP binding protein</fullName>
    </submittedName>
</protein>
<feature type="region of interest" description="Disordered" evidence="1">
    <location>
        <begin position="111"/>
        <end position="167"/>
    </location>
</feature>
<evidence type="ECO:0000313" key="3">
    <source>
        <dbReference type="EMBL" id="SFF95974.1"/>
    </source>
</evidence>
<dbReference type="Proteomes" id="UP000181942">
    <property type="component" value="Unassembled WGS sequence"/>
</dbReference>
<evidence type="ECO:0000256" key="1">
    <source>
        <dbReference type="SAM" id="MobiDB-lite"/>
    </source>
</evidence>
<dbReference type="AlphaFoldDB" id="A0A1I2MWN6"/>
<dbReference type="EMBL" id="FONR01000014">
    <property type="protein sequence ID" value="SFF95974.1"/>
    <property type="molecule type" value="Genomic_DNA"/>
</dbReference>
<dbReference type="Pfam" id="PF01695">
    <property type="entry name" value="IstB_IS21"/>
    <property type="match status" value="1"/>
</dbReference>
<accession>A0A1I2MWN6</accession>
<dbReference type="InterPro" id="IPR027417">
    <property type="entry name" value="P-loop_NTPase"/>
</dbReference>
<dbReference type="Gene3D" id="3.40.50.300">
    <property type="entry name" value="P-loop containing nucleotide triphosphate hydrolases"/>
    <property type="match status" value="1"/>
</dbReference>
<evidence type="ECO:0000313" key="4">
    <source>
        <dbReference type="Proteomes" id="UP000181942"/>
    </source>
</evidence>
<proteinExistence type="predicted"/>
<evidence type="ECO:0000259" key="2">
    <source>
        <dbReference type="Pfam" id="PF01695"/>
    </source>
</evidence>
<dbReference type="InterPro" id="IPR002611">
    <property type="entry name" value="IstB_ATP-bd"/>
</dbReference>
<feature type="domain" description="IstB-like ATP-binding" evidence="2">
    <location>
        <begin position="7"/>
        <end position="114"/>
    </location>
</feature>
<dbReference type="GO" id="GO:0005524">
    <property type="term" value="F:ATP binding"/>
    <property type="evidence" value="ECO:0007669"/>
    <property type="project" value="InterPro"/>
</dbReference>